<dbReference type="CDD" id="cd24007">
    <property type="entry name" value="ASKHA_NBD_eukNAGK-like"/>
    <property type="match status" value="1"/>
</dbReference>
<dbReference type="EMBL" id="JACIEK010000003">
    <property type="protein sequence ID" value="MBB3998010.1"/>
    <property type="molecule type" value="Genomic_DNA"/>
</dbReference>
<reference evidence="2 3" key="1">
    <citation type="submission" date="2020-08" db="EMBL/GenBank/DDBJ databases">
        <title>Genomic Encyclopedia of Type Strains, Phase IV (KMG-IV): sequencing the most valuable type-strain genomes for metagenomic binning, comparative biology and taxonomic classification.</title>
        <authorList>
            <person name="Goeker M."/>
        </authorList>
    </citation>
    <scope>NUCLEOTIDE SEQUENCE [LARGE SCALE GENOMIC DNA]</scope>
    <source>
        <strain evidence="2 3">DSM 102238</strain>
    </source>
</reference>
<dbReference type="InterPro" id="IPR039758">
    <property type="entry name" value="NAGK-like"/>
</dbReference>
<dbReference type="SUPFAM" id="SSF53067">
    <property type="entry name" value="Actin-like ATPase domain"/>
    <property type="match status" value="2"/>
</dbReference>
<protein>
    <submittedName>
        <fullName evidence="2">N-acetylglucosamine kinase-like BadF-type ATPase</fullName>
    </submittedName>
</protein>
<dbReference type="PANTHER" id="PTHR12862:SF0">
    <property type="entry name" value="N-ACETYL-D-GLUCOSAMINE KINASE"/>
    <property type="match status" value="1"/>
</dbReference>
<dbReference type="InterPro" id="IPR002731">
    <property type="entry name" value="ATPase_BadF"/>
</dbReference>
<accession>A0A7W6EFZ5</accession>
<dbReference type="Gene3D" id="3.30.420.40">
    <property type="match status" value="2"/>
</dbReference>
<feature type="domain" description="ATPase BadF/BadG/BcrA/BcrD type" evidence="1">
    <location>
        <begin position="7"/>
        <end position="305"/>
    </location>
</feature>
<dbReference type="InterPro" id="IPR043129">
    <property type="entry name" value="ATPase_NBD"/>
</dbReference>
<keyword evidence="2" id="KW-0808">Transferase</keyword>
<evidence type="ECO:0000259" key="1">
    <source>
        <dbReference type="Pfam" id="PF01869"/>
    </source>
</evidence>
<dbReference type="Pfam" id="PF01869">
    <property type="entry name" value="BcrAD_BadFG"/>
    <property type="match status" value="1"/>
</dbReference>
<gene>
    <name evidence="2" type="ORF">GGR04_001848</name>
</gene>
<proteinExistence type="predicted"/>
<dbReference type="PANTHER" id="PTHR12862">
    <property type="entry name" value="BADF TYPE ATPASE DOMAIN-CONTAINING PROTEIN"/>
    <property type="match status" value="1"/>
</dbReference>
<dbReference type="RefSeq" id="WP_210291719.1">
    <property type="nucleotide sequence ID" value="NZ_JACIEK010000003.1"/>
</dbReference>
<dbReference type="AlphaFoldDB" id="A0A7W6EFZ5"/>
<keyword evidence="3" id="KW-1185">Reference proteome</keyword>
<comment type="caution">
    <text evidence="2">The sequence shown here is derived from an EMBL/GenBank/DDBJ whole genome shotgun (WGS) entry which is preliminary data.</text>
</comment>
<name>A0A7W6EFZ5_9HYPH</name>
<dbReference type="Proteomes" id="UP000542776">
    <property type="component" value="Unassembled WGS sequence"/>
</dbReference>
<keyword evidence="2" id="KW-0418">Kinase</keyword>
<organism evidence="2 3">
    <name type="scientific">Aureimonas pseudogalii</name>
    <dbReference type="NCBI Taxonomy" id="1744844"/>
    <lineage>
        <taxon>Bacteria</taxon>
        <taxon>Pseudomonadati</taxon>
        <taxon>Pseudomonadota</taxon>
        <taxon>Alphaproteobacteria</taxon>
        <taxon>Hyphomicrobiales</taxon>
        <taxon>Aurantimonadaceae</taxon>
        <taxon>Aureimonas</taxon>
    </lineage>
</organism>
<sequence>MASTVFLGVDGGGTKTAFCLLDGDGNRLAAIETRSCYYFSAGIGLVAEVLQDGVSQVCDAARLAPADIAFAFFGLPSYGEVAGDVAALDEAPAAALGHRRYRCDNDMVCGWAGSLAMDDGINVIAGTGSMTYGENRGRKARCGGWGEVFGDEGSAYWIAIRGLGAFTKMSDGRLPEGPLMALMHGRLSLADDLEVVDIVLNRWKGERGSIAALSRTIAEAAEEGDEACRAILQAAADELALVVEATRRRLGFADEERVPVSYSGGVFSAGAALMDRFRRGLDLAPGAYELRKPLFAPVIGAALYAAGLAGTPLGPAALDHLKETASRS</sequence>
<dbReference type="GO" id="GO:0045127">
    <property type="term" value="F:N-acetylglucosamine kinase activity"/>
    <property type="evidence" value="ECO:0007669"/>
    <property type="project" value="InterPro"/>
</dbReference>
<evidence type="ECO:0000313" key="2">
    <source>
        <dbReference type="EMBL" id="MBB3998010.1"/>
    </source>
</evidence>
<evidence type="ECO:0000313" key="3">
    <source>
        <dbReference type="Proteomes" id="UP000542776"/>
    </source>
</evidence>